<proteinExistence type="inferred from homology"/>
<accession>A0A6P5X0R5</accession>
<keyword evidence="3" id="KW-0809">Transit peptide</keyword>
<dbReference type="Pfam" id="PF02536">
    <property type="entry name" value="mTERF"/>
    <property type="match status" value="1"/>
</dbReference>
<dbReference type="FunFam" id="1.25.70.10:FF:000001">
    <property type="entry name" value="Mitochondrial transcription termination factor-like"/>
    <property type="match status" value="1"/>
</dbReference>
<evidence type="ECO:0000313" key="5">
    <source>
        <dbReference type="RefSeq" id="XP_022721768.1"/>
    </source>
</evidence>
<dbReference type="InterPro" id="IPR003690">
    <property type="entry name" value="MTERF"/>
</dbReference>
<dbReference type="OrthoDB" id="637682at2759"/>
<reference evidence="5" key="1">
    <citation type="submission" date="2025-08" db="UniProtKB">
        <authorList>
            <consortium name="RefSeq"/>
        </authorList>
    </citation>
    <scope>IDENTIFICATION</scope>
    <source>
        <tissue evidence="5">Fruit stalk</tissue>
    </source>
</reference>
<gene>
    <name evidence="5" type="primary">LOC111279138</name>
</gene>
<organism evidence="4 5">
    <name type="scientific">Durio zibethinus</name>
    <name type="common">Durian</name>
    <dbReference type="NCBI Taxonomy" id="66656"/>
    <lineage>
        <taxon>Eukaryota</taxon>
        <taxon>Viridiplantae</taxon>
        <taxon>Streptophyta</taxon>
        <taxon>Embryophyta</taxon>
        <taxon>Tracheophyta</taxon>
        <taxon>Spermatophyta</taxon>
        <taxon>Magnoliopsida</taxon>
        <taxon>eudicotyledons</taxon>
        <taxon>Gunneridae</taxon>
        <taxon>Pentapetalae</taxon>
        <taxon>rosids</taxon>
        <taxon>malvids</taxon>
        <taxon>Malvales</taxon>
        <taxon>Malvaceae</taxon>
        <taxon>Helicteroideae</taxon>
        <taxon>Durio</taxon>
    </lineage>
</organism>
<dbReference type="PANTHER" id="PTHR13068:SF166">
    <property type="entry name" value="TRANSCRIPTION TERMINATION FACTOR MTERF15, MITOCHONDRIAL-LIKE"/>
    <property type="match status" value="1"/>
</dbReference>
<dbReference type="AlphaFoldDB" id="A0A6P5X0R5"/>
<dbReference type="SMART" id="SM00733">
    <property type="entry name" value="Mterf"/>
    <property type="match status" value="8"/>
</dbReference>
<dbReference type="KEGG" id="dzi:111279138"/>
<dbReference type="PANTHER" id="PTHR13068">
    <property type="entry name" value="CGI-12 PROTEIN-RELATED"/>
    <property type="match status" value="1"/>
</dbReference>
<name>A0A6P5X0R5_DURZI</name>
<dbReference type="Gene3D" id="1.25.70.10">
    <property type="entry name" value="Transcription termination factor 3, mitochondrial"/>
    <property type="match status" value="1"/>
</dbReference>
<evidence type="ECO:0000313" key="4">
    <source>
        <dbReference type="Proteomes" id="UP000515121"/>
    </source>
</evidence>
<evidence type="ECO:0000256" key="2">
    <source>
        <dbReference type="ARBA" id="ARBA00022472"/>
    </source>
</evidence>
<evidence type="ECO:0000256" key="1">
    <source>
        <dbReference type="ARBA" id="ARBA00007692"/>
    </source>
</evidence>
<sequence length="389" mass="44918">MFNRHSKDISILHRLSYIVMNDSSSNPSFFLRVRCISKTSSDPSQSFVVSYLKEKLGFSPESAMTACRYLFFKTPDKPDSVIAFLEKHGFSKTQIKKIIAIRPDLLYSNAEKTLLPKLEFFQSKGFSSPELIKILFYNPTILTYSLDKKIVPRFNQLSNLLQSDSKATTAIKRHPLLFSCQLDAYLLPNISILRDNGVPESNIISMFTHHPKSFVLNPDRFKEIVKKVKEMGFNPLLLKFILAVIVFRKVSKPAMERKFDVYKKWGWSELEIWEAFRRYPNVMETSEEKIVAIMDFLVNKMGFQSLLIANQPSVFGRSFEKRIVPRGLFAQDLLSKGLIKNLGFSTLFDTSEKVFVRRFVNKYECKAPELLMLYKEKQDLAIGGKYRSG</sequence>
<keyword evidence="2" id="KW-0806">Transcription termination</keyword>
<dbReference type="InterPro" id="IPR038538">
    <property type="entry name" value="MTERF_sf"/>
</dbReference>
<dbReference type="GeneID" id="111279138"/>
<evidence type="ECO:0000256" key="3">
    <source>
        <dbReference type="ARBA" id="ARBA00022946"/>
    </source>
</evidence>
<keyword evidence="4" id="KW-1185">Reference proteome</keyword>
<comment type="similarity">
    <text evidence="1">Belongs to the mTERF family.</text>
</comment>
<keyword evidence="2" id="KW-0804">Transcription</keyword>
<protein>
    <submittedName>
        <fullName evidence="5">Transcription termination factor MTERF6, chloroplastic/mitochondrial-like</fullName>
    </submittedName>
</protein>
<dbReference type="Proteomes" id="UP000515121">
    <property type="component" value="Unplaced"/>
</dbReference>
<dbReference type="RefSeq" id="XP_022721768.1">
    <property type="nucleotide sequence ID" value="XM_022866033.1"/>
</dbReference>
<dbReference type="GO" id="GO:0006353">
    <property type="term" value="P:DNA-templated transcription termination"/>
    <property type="evidence" value="ECO:0007669"/>
    <property type="project" value="UniProtKB-KW"/>
</dbReference>
<keyword evidence="2" id="KW-0805">Transcription regulation</keyword>
<dbReference type="GO" id="GO:0003676">
    <property type="term" value="F:nucleic acid binding"/>
    <property type="evidence" value="ECO:0007669"/>
    <property type="project" value="InterPro"/>
</dbReference>